<dbReference type="KEGG" id="amar:AMRN_0569"/>
<dbReference type="AlphaFoldDB" id="A0A1T5DSE7"/>
<feature type="binding site" evidence="9 11">
    <location>
        <begin position="73"/>
        <end position="75"/>
    </location>
    <ligand>
        <name>substrate</name>
    </ligand>
</feature>
<evidence type="ECO:0000256" key="2">
    <source>
        <dbReference type="ARBA" id="ARBA00022655"/>
    </source>
</evidence>
<dbReference type="PANTHER" id="PTHR21012">
    <property type="entry name" value="ASPARTATE 1-DECARBOXYLASE"/>
    <property type="match status" value="1"/>
</dbReference>
<dbReference type="UniPathway" id="UPA00028">
    <property type="reaction ID" value="UER00002"/>
</dbReference>
<dbReference type="EC" id="4.1.1.11" evidence="9"/>
<comment type="function">
    <text evidence="9">Catalyzes the pyruvoyl-dependent decarboxylation of aspartate to produce beta-alanine.</text>
</comment>
<evidence type="ECO:0000313" key="14">
    <source>
        <dbReference type="EMBL" id="AXX86336.1"/>
    </source>
</evidence>
<feature type="chain" id="PRO_5015024515" description="Aspartate 1-decarboxylase beta chain" evidence="9 13">
    <location>
        <begin position="1"/>
        <end position="24"/>
    </location>
</feature>
<comment type="cofactor">
    <cofactor evidence="9 10">
        <name>pyruvate</name>
        <dbReference type="ChEBI" id="CHEBI:15361"/>
    </cofactor>
    <text evidence="9 10">Binds 1 pyruvoyl group covalently per subunit.</text>
</comment>
<gene>
    <name evidence="9 14" type="primary">panD</name>
    <name evidence="14" type="ORF">AMRN_0569</name>
    <name evidence="16" type="ORF">B0F89_14025</name>
    <name evidence="15" type="ORF">CPH92_09460</name>
</gene>
<comment type="similarity">
    <text evidence="9">Belongs to the PanD family.</text>
</comment>
<comment type="subunit">
    <text evidence="9">Heterooctamer of four alpha and four beta subunits.</text>
</comment>
<dbReference type="RefSeq" id="WP_079580181.1">
    <property type="nucleotide sequence ID" value="NZ_CP032101.1"/>
</dbReference>
<dbReference type="EMBL" id="NXAO01000045">
    <property type="protein sequence ID" value="PHO14935.1"/>
    <property type="molecule type" value="Genomic_DNA"/>
</dbReference>
<dbReference type="InterPro" id="IPR003190">
    <property type="entry name" value="Asp_decarbox"/>
</dbReference>
<feature type="modified residue" description="Pyruvic acid (Ser)" evidence="9 12">
    <location>
        <position position="25"/>
    </location>
</feature>
<dbReference type="CDD" id="cd06919">
    <property type="entry name" value="Asp_decarbox"/>
    <property type="match status" value="1"/>
</dbReference>
<evidence type="ECO:0000313" key="17">
    <source>
        <dbReference type="Proteomes" id="UP000224740"/>
    </source>
</evidence>
<accession>A0A1T5DSE7</accession>
<keyword evidence="4 9" id="KW-0068">Autocatalytic cleavage</keyword>
<dbReference type="GO" id="GO:0004068">
    <property type="term" value="F:aspartate 1-decarboxylase activity"/>
    <property type="evidence" value="ECO:0007669"/>
    <property type="project" value="UniProtKB-UniRule"/>
</dbReference>
<keyword evidence="2 9" id="KW-0566">Pantothenate biosynthesis</keyword>
<evidence type="ECO:0000256" key="8">
    <source>
        <dbReference type="ARBA" id="ARBA00023317"/>
    </source>
</evidence>
<evidence type="ECO:0000256" key="7">
    <source>
        <dbReference type="ARBA" id="ARBA00023270"/>
    </source>
</evidence>
<proteinExistence type="inferred from homology"/>
<dbReference type="NCBIfam" id="TIGR00223">
    <property type="entry name" value="panD"/>
    <property type="match status" value="1"/>
</dbReference>
<comment type="PTM">
    <text evidence="9 12">Is synthesized initially as an inactive proenzyme, which is activated by self-cleavage at a specific serine bond to produce a beta-subunit with a hydroxyl group at its C-terminus and an alpha-subunit with a pyruvoyl group at its N-terminus.</text>
</comment>
<dbReference type="GO" id="GO:0006523">
    <property type="term" value="P:alanine biosynthetic process"/>
    <property type="evidence" value="ECO:0007669"/>
    <property type="project" value="InterPro"/>
</dbReference>
<feature type="active site" description="Proton donor" evidence="9 10">
    <location>
        <position position="58"/>
    </location>
</feature>
<dbReference type="EMBL" id="CP032101">
    <property type="protein sequence ID" value="AXX86336.1"/>
    <property type="molecule type" value="Genomic_DNA"/>
</dbReference>
<keyword evidence="6 9" id="KW-0456">Lyase</keyword>
<feature type="binding site" evidence="9 11">
    <location>
        <position position="57"/>
    </location>
    <ligand>
        <name>substrate</name>
    </ligand>
</feature>
<comment type="pathway">
    <text evidence="9">Cofactor biosynthesis; (R)-pantothenate biosynthesis; beta-alanine from L-aspartate: step 1/1.</text>
</comment>
<sequence length="127" mass="14052">MTFDMLYSKIHRATVTDANLNYVGSITIDEELMEAAHLLVGQKVEIVNINNGERFATYVIKGKAGSKDMCLNGAAARKVEIGDKIIVISYASYNEEELKNYKPTVVIVDEKNNIDTVTNELVGSDHV</sequence>
<evidence type="ECO:0000256" key="6">
    <source>
        <dbReference type="ARBA" id="ARBA00023239"/>
    </source>
</evidence>
<dbReference type="Proteomes" id="UP000239861">
    <property type="component" value="Unassembled WGS sequence"/>
</dbReference>
<dbReference type="GO" id="GO:0015940">
    <property type="term" value="P:pantothenate biosynthetic process"/>
    <property type="evidence" value="ECO:0007669"/>
    <property type="project" value="UniProtKB-UniRule"/>
</dbReference>
<feature type="active site" description="Schiff-base intermediate with substrate; via pyruvic acid" evidence="9 10">
    <location>
        <position position="25"/>
    </location>
</feature>
<evidence type="ECO:0000313" key="19">
    <source>
        <dbReference type="Proteomes" id="UP000264693"/>
    </source>
</evidence>
<dbReference type="EMBL" id="PTIW01000040">
    <property type="protein sequence ID" value="PPK58186.1"/>
    <property type="molecule type" value="Genomic_DNA"/>
</dbReference>
<evidence type="ECO:0000256" key="1">
    <source>
        <dbReference type="ARBA" id="ARBA00022490"/>
    </source>
</evidence>
<keyword evidence="3 9" id="KW-0210">Decarboxylase</keyword>
<dbReference type="Pfam" id="PF02261">
    <property type="entry name" value="Asp_decarbox"/>
    <property type="match status" value="1"/>
</dbReference>
<keyword evidence="8 9" id="KW-0670">Pyruvate</keyword>
<dbReference type="Gene3D" id="2.40.40.20">
    <property type="match status" value="1"/>
</dbReference>
<reference evidence="16 18" key="3">
    <citation type="submission" date="2018-02" db="EMBL/GenBank/DDBJ databases">
        <title>Subsurface microbial communities from deep shales in Ohio and West Virginia, USA.</title>
        <authorList>
            <person name="Wrighton K."/>
        </authorList>
    </citation>
    <scope>NUCLEOTIDE SEQUENCE [LARGE SCALE GENOMIC DNA]</scope>
    <source>
        <strain evidence="16 18">MARC-MIP3H16</strain>
    </source>
</reference>
<evidence type="ECO:0000256" key="13">
    <source>
        <dbReference type="PIRSR" id="PIRSR006246-5"/>
    </source>
</evidence>
<keyword evidence="1 9" id="KW-0963">Cytoplasm</keyword>
<evidence type="ECO:0000256" key="3">
    <source>
        <dbReference type="ARBA" id="ARBA00022793"/>
    </source>
</evidence>
<dbReference type="InterPro" id="IPR009010">
    <property type="entry name" value="Asp_de-COase-like_dom_sf"/>
</dbReference>
<reference evidence="17" key="1">
    <citation type="submission" date="2017-09" db="EMBL/GenBank/DDBJ databases">
        <title>Arcobacter canalis sp. nov., a new species isolated from a water canal contaminated with urban sewage.</title>
        <authorList>
            <person name="Perez-Cataluna A."/>
            <person name="Salas-Masso N."/>
            <person name="Figueras M.J."/>
        </authorList>
    </citation>
    <scope>NUCLEOTIDE SEQUENCE [LARGE SCALE GENOMIC DNA]</scope>
    <source>
        <strain evidence="17">CECT 7727</strain>
    </source>
</reference>
<evidence type="ECO:0000313" key="18">
    <source>
        <dbReference type="Proteomes" id="UP000239861"/>
    </source>
</evidence>
<reference evidence="14 19" key="4">
    <citation type="submission" date="2018-08" db="EMBL/GenBank/DDBJ databases">
        <title>Complete genome of the Arcobacter marinus type strain JCM 15502.</title>
        <authorList>
            <person name="Miller W.G."/>
            <person name="Yee E."/>
            <person name="Huynh S."/>
            <person name="Parker C.T."/>
        </authorList>
    </citation>
    <scope>NUCLEOTIDE SEQUENCE [LARGE SCALE GENOMIC DNA]</scope>
    <source>
        <strain evidence="14 19">JCM 15502</strain>
    </source>
</reference>
<dbReference type="Proteomes" id="UP000264693">
    <property type="component" value="Chromosome"/>
</dbReference>
<keyword evidence="7 9" id="KW-0704">Schiff base</keyword>
<dbReference type="STRING" id="505249.SAMN06295997_13824"/>
<evidence type="ECO:0000256" key="9">
    <source>
        <dbReference type="HAMAP-Rule" id="MF_00446"/>
    </source>
</evidence>
<evidence type="ECO:0000313" key="16">
    <source>
        <dbReference type="EMBL" id="PPK58186.1"/>
    </source>
</evidence>
<dbReference type="PIRSF" id="PIRSF006246">
    <property type="entry name" value="Asp_decarbox"/>
    <property type="match status" value="1"/>
</dbReference>
<feature type="chain" id="PRO_5015024516" description="Aspartate 1-decarboxylase alpha chain" evidence="9 13">
    <location>
        <begin position="25"/>
        <end position="127"/>
    </location>
</feature>
<evidence type="ECO:0000256" key="12">
    <source>
        <dbReference type="PIRSR" id="PIRSR006246-3"/>
    </source>
</evidence>
<organism evidence="14 19">
    <name type="scientific">Malaciobacter marinus</name>
    <dbReference type="NCBI Taxonomy" id="505249"/>
    <lineage>
        <taxon>Bacteria</taxon>
        <taxon>Pseudomonadati</taxon>
        <taxon>Campylobacterota</taxon>
        <taxon>Epsilonproteobacteria</taxon>
        <taxon>Campylobacterales</taxon>
        <taxon>Arcobacteraceae</taxon>
        <taxon>Malaciobacter</taxon>
    </lineage>
</organism>
<protein>
    <recommendedName>
        <fullName evidence="9">Aspartate 1-decarboxylase</fullName>
        <ecNumber evidence="9">4.1.1.11</ecNumber>
    </recommendedName>
    <alternativeName>
        <fullName evidence="9">Aspartate alpha-decarboxylase</fullName>
    </alternativeName>
    <component>
        <recommendedName>
            <fullName evidence="9">Aspartate 1-decarboxylase beta chain</fullName>
        </recommendedName>
    </component>
    <component>
        <recommendedName>
            <fullName evidence="9">Aspartate 1-decarboxylase alpha chain</fullName>
        </recommendedName>
    </component>
</protein>
<dbReference type="SUPFAM" id="SSF50692">
    <property type="entry name" value="ADC-like"/>
    <property type="match status" value="1"/>
</dbReference>
<keyword evidence="17" id="KW-1185">Reference proteome</keyword>
<dbReference type="GO" id="GO:0005829">
    <property type="term" value="C:cytosol"/>
    <property type="evidence" value="ECO:0007669"/>
    <property type="project" value="TreeGrafter"/>
</dbReference>
<dbReference type="Proteomes" id="UP000224740">
    <property type="component" value="Unassembled WGS sequence"/>
</dbReference>
<evidence type="ECO:0000256" key="5">
    <source>
        <dbReference type="ARBA" id="ARBA00023145"/>
    </source>
</evidence>
<dbReference type="HAMAP" id="MF_00446">
    <property type="entry name" value="PanD"/>
    <property type="match status" value="1"/>
</dbReference>
<keyword evidence="5 9" id="KW-0865">Zymogen</keyword>
<reference evidence="15" key="2">
    <citation type="submission" date="2017-09" db="EMBL/GenBank/DDBJ databases">
        <authorList>
            <person name="Perez-Cataluna A."/>
            <person name="Figueras M.J."/>
            <person name="Salas-Masso N."/>
        </authorList>
    </citation>
    <scope>NUCLEOTIDE SEQUENCE</scope>
    <source>
        <strain evidence="15">CECT 7727</strain>
    </source>
</reference>
<evidence type="ECO:0000313" key="15">
    <source>
        <dbReference type="EMBL" id="PHO14935.1"/>
    </source>
</evidence>
<evidence type="ECO:0000256" key="11">
    <source>
        <dbReference type="PIRSR" id="PIRSR006246-2"/>
    </source>
</evidence>
<comment type="catalytic activity">
    <reaction evidence="9">
        <text>L-aspartate + H(+) = beta-alanine + CO2</text>
        <dbReference type="Rhea" id="RHEA:19497"/>
        <dbReference type="ChEBI" id="CHEBI:15378"/>
        <dbReference type="ChEBI" id="CHEBI:16526"/>
        <dbReference type="ChEBI" id="CHEBI:29991"/>
        <dbReference type="ChEBI" id="CHEBI:57966"/>
        <dbReference type="EC" id="4.1.1.11"/>
    </reaction>
</comment>
<name>A0A1T5DSE7_9BACT</name>
<comment type="subcellular location">
    <subcellularLocation>
        <location evidence="9">Cytoplasm</location>
    </subcellularLocation>
</comment>
<evidence type="ECO:0000256" key="10">
    <source>
        <dbReference type="PIRSR" id="PIRSR006246-1"/>
    </source>
</evidence>
<dbReference type="PANTHER" id="PTHR21012:SF0">
    <property type="entry name" value="ASPARTATE 1-DECARBOXYLASE"/>
    <property type="match status" value="1"/>
</dbReference>
<evidence type="ECO:0000256" key="4">
    <source>
        <dbReference type="ARBA" id="ARBA00022813"/>
    </source>
</evidence>